<proteinExistence type="predicted"/>
<dbReference type="InParanoid" id="A0A2P5FQJ1"/>
<sequence>IIAALGIAAALVIPLTQWGIASSVRFLIGYTKENVADPDTTLAVYMGSQISVLDGNTKYHVFLP</sequence>
<comment type="caution">
    <text evidence="1">The sequence shown here is derived from an EMBL/GenBank/DDBJ whole genome shotgun (WGS) entry which is preliminary data.</text>
</comment>
<dbReference type="InterPro" id="IPR014776">
    <property type="entry name" value="4pyrrole_Mease_sub2"/>
</dbReference>
<keyword evidence="2" id="KW-1185">Reference proteome</keyword>
<protein>
    <submittedName>
        <fullName evidence="1">Tetrapyrrole methylase, subdomain</fullName>
    </submittedName>
</protein>
<evidence type="ECO:0000313" key="1">
    <source>
        <dbReference type="EMBL" id="POO00080.1"/>
    </source>
</evidence>
<feature type="non-terminal residue" evidence="1">
    <location>
        <position position="1"/>
    </location>
</feature>
<evidence type="ECO:0000313" key="2">
    <source>
        <dbReference type="Proteomes" id="UP000237000"/>
    </source>
</evidence>
<organism evidence="1 2">
    <name type="scientific">Trema orientale</name>
    <name type="common">Charcoal tree</name>
    <name type="synonym">Celtis orientalis</name>
    <dbReference type="NCBI Taxonomy" id="63057"/>
    <lineage>
        <taxon>Eukaryota</taxon>
        <taxon>Viridiplantae</taxon>
        <taxon>Streptophyta</taxon>
        <taxon>Embryophyta</taxon>
        <taxon>Tracheophyta</taxon>
        <taxon>Spermatophyta</taxon>
        <taxon>Magnoliopsida</taxon>
        <taxon>eudicotyledons</taxon>
        <taxon>Gunneridae</taxon>
        <taxon>Pentapetalae</taxon>
        <taxon>rosids</taxon>
        <taxon>fabids</taxon>
        <taxon>Rosales</taxon>
        <taxon>Cannabaceae</taxon>
        <taxon>Trema</taxon>
    </lineage>
</organism>
<dbReference type="GO" id="GO:0032259">
    <property type="term" value="P:methylation"/>
    <property type="evidence" value="ECO:0007669"/>
    <property type="project" value="UniProtKB-KW"/>
</dbReference>
<gene>
    <name evidence="1" type="ORF">TorRG33x02_042070</name>
</gene>
<reference evidence="2" key="1">
    <citation type="submission" date="2016-06" db="EMBL/GenBank/DDBJ databases">
        <title>Parallel loss of symbiosis genes in relatives of nitrogen-fixing non-legume Parasponia.</title>
        <authorList>
            <person name="Van Velzen R."/>
            <person name="Holmer R."/>
            <person name="Bu F."/>
            <person name="Rutten L."/>
            <person name="Van Zeijl A."/>
            <person name="Liu W."/>
            <person name="Santuari L."/>
            <person name="Cao Q."/>
            <person name="Sharma T."/>
            <person name="Shen D."/>
            <person name="Roswanjaya Y."/>
            <person name="Wardhani T."/>
            <person name="Kalhor M.S."/>
            <person name="Jansen J."/>
            <person name="Van den Hoogen J."/>
            <person name="Gungor B."/>
            <person name="Hartog M."/>
            <person name="Hontelez J."/>
            <person name="Verver J."/>
            <person name="Yang W.-C."/>
            <person name="Schijlen E."/>
            <person name="Repin R."/>
            <person name="Schilthuizen M."/>
            <person name="Schranz E."/>
            <person name="Heidstra R."/>
            <person name="Miyata K."/>
            <person name="Fedorova E."/>
            <person name="Kohlen W."/>
            <person name="Bisseling T."/>
            <person name="Smit S."/>
            <person name="Geurts R."/>
        </authorList>
    </citation>
    <scope>NUCLEOTIDE SEQUENCE [LARGE SCALE GENOMIC DNA]</scope>
    <source>
        <strain evidence="2">cv. RG33-2</strain>
    </source>
</reference>
<name>A0A2P5FQJ1_TREOI</name>
<dbReference type="STRING" id="63057.A0A2P5FQJ1"/>
<dbReference type="Proteomes" id="UP000237000">
    <property type="component" value="Unassembled WGS sequence"/>
</dbReference>
<dbReference type="AlphaFoldDB" id="A0A2P5FQJ1"/>
<accession>A0A2P5FQJ1</accession>
<keyword evidence="1" id="KW-0489">Methyltransferase</keyword>
<dbReference type="EMBL" id="JXTC01000015">
    <property type="protein sequence ID" value="POO00080.1"/>
    <property type="molecule type" value="Genomic_DNA"/>
</dbReference>
<keyword evidence="1" id="KW-0808">Transferase</keyword>
<dbReference type="GO" id="GO:0008168">
    <property type="term" value="F:methyltransferase activity"/>
    <property type="evidence" value="ECO:0007669"/>
    <property type="project" value="UniProtKB-KW"/>
</dbReference>
<dbReference type="Gene3D" id="3.30.950.10">
    <property type="entry name" value="Methyltransferase, Cobalt-precorrin-4 Transmethylase, Domain 2"/>
    <property type="match status" value="1"/>
</dbReference>